<evidence type="ECO:0000256" key="1">
    <source>
        <dbReference type="ARBA" id="ARBA00008857"/>
    </source>
</evidence>
<dbReference type="EMBL" id="CABVGX010000008">
    <property type="protein sequence ID" value="VVM65072.1"/>
    <property type="molecule type" value="Genomic_DNA"/>
</dbReference>
<comment type="similarity">
    <text evidence="1">Belongs to the 'phage' integrase family.</text>
</comment>
<dbReference type="Gene3D" id="1.10.443.10">
    <property type="entry name" value="Intergrase catalytic core"/>
    <property type="match status" value="1"/>
</dbReference>
<dbReference type="InterPro" id="IPR013762">
    <property type="entry name" value="Integrase-like_cat_sf"/>
</dbReference>
<dbReference type="AlphaFoldDB" id="A0A5E6RBG5"/>
<evidence type="ECO:0000256" key="5">
    <source>
        <dbReference type="PROSITE-ProRule" id="PRU01248"/>
    </source>
</evidence>
<keyword evidence="4" id="KW-0233">DNA recombination</keyword>
<dbReference type="GO" id="GO:0003677">
    <property type="term" value="F:DNA binding"/>
    <property type="evidence" value="ECO:0007669"/>
    <property type="project" value="UniProtKB-UniRule"/>
</dbReference>
<dbReference type="Pfam" id="PF00589">
    <property type="entry name" value="Phage_integrase"/>
    <property type="match status" value="1"/>
</dbReference>
<dbReference type="RefSeq" id="WP_150579871.1">
    <property type="nucleotide sequence ID" value="NZ_CABVGX010000008.1"/>
</dbReference>
<proteinExistence type="inferred from homology"/>
<dbReference type="GO" id="GO:0015074">
    <property type="term" value="P:DNA integration"/>
    <property type="evidence" value="ECO:0007669"/>
    <property type="project" value="UniProtKB-KW"/>
</dbReference>
<dbReference type="InterPro" id="IPR002104">
    <property type="entry name" value="Integrase_catalytic"/>
</dbReference>
<sequence>MKAAFKREPSSTVDAVLGGSQFTADFMVLLAKDKYKLSQLESEEARELILNPTSYKPVSPITDRRLEQFRAYRVKDGIAAKTIDQQESKLTKLSDYLRDQGSSLTSVTIAAWLETLNLSSKTKAQYLLAGSTFWRWAIKNDARWQELHLGLDNPFKGQELPKVRGKAKADAARKAFAPEQIEHLYGVAKADDNQTLCDLITLGAHTGCRIEELAQLRKESVVKVEGVLSLKIDDSKTVAGIREIPVHPSLSATVERLIADSADGFLLPSSAGNKYGIRSDSLSKAFGRLKTAQGFGKHHVFHSVRSMVVTLLLRSGVPGPTVANIVGHETGLVTFDVYDEGASPRQKLAALSNLSFNFSGINLQTS</sequence>
<feature type="domain" description="Tyr recombinase" evidence="6">
    <location>
        <begin position="171"/>
        <end position="351"/>
    </location>
</feature>
<dbReference type="PANTHER" id="PTHR30349:SF41">
    <property type="entry name" value="INTEGRASE_RECOMBINASE PROTEIN MJ0367-RELATED"/>
    <property type="match status" value="1"/>
</dbReference>
<dbReference type="PROSITE" id="PS51898">
    <property type="entry name" value="TYR_RECOMBINASE"/>
    <property type="match status" value="1"/>
</dbReference>
<evidence type="ECO:0000256" key="4">
    <source>
        <dbReference type="ARBA" id="ARBA00023172"/>
    </source>
</evidence>
<dbReference type="InterPro" id="IPR010998">
    <property type="entry name" value="Integrase_recombinase_N"/>
</dbReference>
<dbReference type="InterPro" id="IPR011010">
    <property type="entry name" value="DNA_brk_join_enz"/>
</dbReference>
<organism evidence="8 9">
    <name type="scientific">Pseudomonas fluorescens</name>
    <dbReference type="NCBI Taxonomy" id="294"/>
    <lineage>
        <taxon>Bacteria</taxon>
        <taxon>Pseudomonadati</taxon>
        <taxon>Pseudomonadota</taxon>
        <taxon>Gammaproteobacteria</taxon>
        <taxon>Pseudomonadales</taxon>
        <taxon>Pseudomonadaceae</taxon>
        <taxon>Pseudomonas</taxon>
    </lineage>
</organism>
<dbReference type="InterPro" id="IPR044068">
    <property type="entry name" value="CB"/>
</dbReference>
<evidence type="ECO:0000256" key="3">
    <source>
        <dbReference type="ARBA" id="ARBA00023125"/>
    </source>
</evidence>
<reference evidence="8 9" key="1">
    <citation type="submission" date="2019-09" db="EMBL/GenBank/DDBJ databases">
        <authorList>
            <person name="Chandra G."/>
            <person name="Truman W A."/>
        </authorList>
    </citation>
    <scope>NUCLEOTIDE SEQUENCE [LARGE SCALE GENOMIC DNA]</scope>
    <source>
        <strain evidence="8">PS645</strain>
    </source>
</reference>
<evidence type="ECO:0000259" key="6">
    <source>
        <dbReference type="PROSITE" id="PS51898"/>
    </source>
</evidence>
<protein>
    <recommendedName>
        <fullName evidence="10">Tyrosine recombinase XerC</fullName>
    </recommendedName>
</protein>
<dbReference type="PROSITE" id="PS51900">
    <property type="entry name" value="CB"/>
    <property type="match status" value="1"/>
</dbReference>
<evidence type="ECO:0000313" key="8">
    <source>
        <dbReference type="EMBL" id="VVM65072.1"/>
    </source>
</evidence>
<evidence type="ECO:0000259" key="7">
    <source>
        <dbReference type="PROSITE" id="PS51900"/>
    </source>
</evidence>
<evidence type="ECO:0000256" key="2">
    <source>
        <dbReference type="ARBA" id="ARBA00022908"/>
    </source>
</evidence>
<feature type="domain" description="Core-binding (CB)" evidence="7">
    <location>
        <begin position="56"/>
        <end position="138"/>
    </location>
</feature>
<evidence type="ECO:0000313" key="9">
    <source>
        <dbReference type="Proteomes" id="UP000325607"/>
    </source>
</evidence>
<dbReference type="Gene3D" id="1.10.150.130">
    <property type="match status" value="1"/>
</dbReference>
<name>A0A5E6RBG5_PSEFL</name>
<dbReference type="GO" id="GO:0006310">
    <property type="term" value="P:DNA recombination"/>
    <property type="evidence" value="ECO:0007669"/>
    <property type="project" value="UniProtKB-KW"/>
</dbReference>
<dbReference type="SUPFAM" id="SSF56349">
    <property type="entry name" value="DNA breaking-rejoining enzymes"/>
    <property type="match status" value="1"/>
</dbReference>
<dbReference type="PANTHER" id="PTHR30349">
    <property type="entry name" value="PHAGE INTEGRASE-RELATED"/>
    <property type="match status" value="1"/>
</dbReference>
<gene>
    <name evidence="8" type="ORF">PS645_01476</name>
</gene>
<dbReference type="InterPro" id="IPR050090">
    <property type="entry name" value="Tyrosine_recombinase_XerCD"/>
</dbReference>
<evidence type="ECO:0008006" key="10">
    <source>
        <dbReference type="Google" id="ProtNLM"/>
    </source>
</evidence>
<keyword evidence="3 5" id="KW-0238">DNA-binding</keyword>
<dbReference type="OrthoDB" id="9784724at2"/>
<dbReference type="Proteomes" id="UP000325607">
    <property type="component" value="Unassembled WGS sequence"/>
</dbReference>
<keyword evidence="2" id="KW-0229">DNA integration</keyword>
<accession>A0A5E6RBG5</accession>